<dbReference type="PANTHER" id="PTHR46438">
    <property type="entry name" value="ALPHA/BETA-HYDROLASES SUPERFAMILY PROTEIN"/>
    <property type="match status" value="1"/>
</dbReference>
<proteinExistence type="predicted"/>
<name>A0A485MCU0_9ZZZZ</name>
<dbReference type="InterPro" id="IPR029058">
    <property type="entry name" value="AB_hydrolase_fold"/>
</dbReference>
<protein>
    <submittedName>
        <fullName evidence="2">2-hydroxy-6-oxo-6-(2'-aminophenyl)hexa-2, 4-dienoic acid hydrolase</fullName>
        <ecNumber evidence="2">3.7.1.13</ecNumber>
    </submittedName>
</protein>
<dbReference type="InterPro" id="IPR000073">
    <property type="entry name" value="AB_hydrolase_1"/>
</dbReference>
<gene>
    <name evidence="2" type="primary">carC</name>
    <name evidence="2" type="ORF">SCFA_90052</name>
</gene>
<dbReference type="Gene3D" id="3.40.50.1820">
    <property type="entry name" value="alpha/beta hydrolase"/>
    <property type="match status" value="1"/>
</dbReference>
<reference evidence="2" key="1">
    <citation type="submission" date="2019-03" db="EMBL/GenBank/DDBJ databases">
        <authorList>
            <person name="Hao L."/>
        </authorList>
    </citation>
    <scope>NUCLEOTIDE SEQUENCE</scope>
</reference>
<dbReference type="Pfam" id="PF12697">
    <property type="entry name" value="Abhydrolase_6"/>
    <property type="match status" value="1"/>
</dbReference>
<dbReference type="PRINTS" id="PR00111">
    <property type="entry name" value="ABHYDROLASE"/>
</dbReference>
<feature type="domain" description="AB hydrolase-1" evidence="1">
    <location>
        <begin position="26"/>
        <end position="270"/>
    </location>
</feature>
<dbReference type="PANTHER" id="PTHR46438:SF11">
    <property type="entry name" value="LIPASE-RELATED"/>
    <property type="match status" value="1"/>
</dbReference>
<accession>A0A485MCU0</accession>
<sequence length="281" mass="30422">MEIEEHKVHVEEVPIRYLSVGSGPALLLLHGIGDSISDWKPVMRELSDAWSIFAPEMPFATGWGDGRDYTPEHLSRFVLSFLRAVRVARCVAVGHSAGGMAAIGLALEKPELVRALVLVASSGLGQEINPAMVAEAAPLWGDLAIGLAQTPVGSLQRALFRSQLLFSRPGLVPRQWWAEQYRLSLEPAFLQAVLDAQRASTGPLGQKIILLEHLPGLKMPVLLIWGTLDQVVPVFQAEDALDYLKDGSLAVIAGSGHMPHLEQPAACAEAITRFAAEHIRA</sequence>
<dbReference type="EMBL" id="CAADRM010000158">
    <property type="protein sequence ID" value="VFU18848.1"/>
    <property type="molecule type" value="Genomic_DNA"/>
</dbReference>
<evidence type="ECO:0000313" key="2">
    <source>
        <dbReference type="EMBL" id="VFU18848.1"/>
    </source>
</evidence>
<evidence type="ECO:0000259" key="1">
    <source>
        <dbReference type="Pfam" id="PF12697"/>
    </source>
</evidence>
<keyword evidence="2" id="KW-0378">Hydrolase</keyword>
<dbReference type="GO" id="GO:0018768">
    <property type="term" value="F:2-hydroxy-6-oxo-6-(2'-aminophenyl)hexa-2,4-dienoate hydrolase activity"/>
    <property type="evidence" value="ECO:0007669"/>
    <property type="project" value="UniProtKB-EC"/>
</dbReference>
<dbReference type="AlphaFoldDB" id="A0A485MCU0"/>
<organism evidence="2">
    <name type="scientific">anaerobic digester metagenome</name>
    <dbReference type="NCBI Taxonomy" id="1263854"/>
    <lineage>
        <taxon>unclassified sequences</taxon>
        <taxon>metagenomes</taxon>
        <taxon>ecological metagenomes</taxon>
    </lineage>
</organism>
<dbReference type="SUPFAM" id="SSF53474">
    <property type="entry name" value="alpha/beta-Hydrolases"/>
    <property type="match status" value="1"/>
</dbReference>
<dbReference type="EC" id="3.7.1.13" evidence="2"/>